<proteinExistence type="predicted"/>
<organism evidence="3">
    <name type="scientific">hydrocarbon metagenome</name>
    <dbReference type="NCBI Taxonomy" id="938273"/>
    <lineage>
        <taxon>unclassified sequences</taxon>
        <taxon>metagenomes</taxon>
        <taxon>ecological metagenomes</taxon>
    </lineage>
</organism>
<sequence>MARMIPSIMDDRTPSGERDVFSMLAAGPDDWMIMHSLDLAPWNRGLRTEIDFVVIVPDCGILCIEVKSHSIITFDGTYWTPPEIKRSPFKQAADGRHTFYRRLRDIAPQFRNVPVVHMCIFPNASFHLHVNMSVQQWELMDNRVFRTFKDSSDFCQDIKLRIAESINADGKLNHLRNPLSESQVQSIVNYCLPVQKYHPNAREEIMLREQAIERILRDQQKPVLKLAFANDRIIVSGGAGTGKTLISMELARRKAESGQRVALLCFNRLIGQWMKEQMGRITPTLPNLIVGRSIQVMAELTGLDIPETPDGNYWSKELPMKLEEKLTDPEIGIIASFDYLVLDETQDILLRPAIWQCLFHFLNGGIRDGKYALFGDFEHQVFGEHELLKKALDKLLQDAQPAKWKLSENCRNYSIIGETAVQLSGFDEKIYTGYMRQGGSIANYNILFYATEDEQARKLSGLLKEFKQQGYRPEEITVLSFSAERCVAKSQQMKAYQIHPAWQQGRFTHYCTVQAFKGLENKIIILTDVSPSEAEFHRDLFYTGMTRATESVRVLCNIKCQETLLRWLTKGGFTCV</sequence>
<dbReference type="Pfam" id="PF08378">
    <property type="entry name" value="NERD"/>
    <property type="match status" value="1"/>
</dbReference>
<feature type="domain" description="NERD" evidence="1">
    <location>
        <begin position="16"/>
        <end position="122"/>
    </location>
</feature>
<dbReference type="InterPro" id="IPR011528">
    <property type="entry name" value="NERD"/>
</dbReference>
<evidence type="ECO:0000313" key="3">
    <source>
        <dbReference type="EMBL" id="KUG23810.1"/>
    </source>
</evidence>
<accession>A0A0W8FSP7</accession>
<name>A0A0W8FSP7_9ZZZZ</name>
<dbReference type="Pfam" id="PF13245">
    <property type="entry name" value="AAA_19"/>
    <property type="match status" value="1"/>
</dbReference>
<dbReference type="EMBL" id="LNQE01000886">
    <property type="protein sequence ID" value="KUG23810.1"/>
    <property type="molecule type" value="Genomic_DNA"/>
</dbReference>
<dbReference type="InterPro" id="IPR027785">
    <property type="entry name" value="UvrD-like_helicase_C"/>
</dbReference>
<comment type="caution">
    <text evidence="3">The sequence shown here is derived from an EMBL/GenBank/DDBJ whole genome shotgun (WGS) entry which is preliminary data.</text>
</comment>
<dbReference type="SUPFAM" id="SSF52540">
    <property type="entry name" value="P-loop containing nucleoside triphosphate hydrolases"/>
    <property type="match status" value="1"/>
</dbReference>
<reference evidence="3" key="1">
    <citation type="journal article" date="2015" name="Proc. Natl. Acad. Sci. U.S.A.">
        <title>Networks of energetic and metabolic interactions define dynamics in microbial communities.</title>
        <authorList>
            <person name="Embree M."/>
            <person name="Liu J.K."/>
            <person name="Al-Bassam M.M."/>
            <person name="Zengler K."/>
        </authorList>
    </citation>
    <scope>NUCLEOTIDE SEQUENCE</scope>
</reference>
<gene>
    <name evidence="3" type="ORF">ASZ90_006406</name>
</gene>
<evidence type="ECO:0000259" key="2">
    <source>
        <dbReference type="Pfam" id="PF13538"/>
    </source>
</evidence>
<dbReference type="Gene3D" id="3.40.50.300">
    <property type="entry name" value="P-loop containing nucleotide triphosphate hydrolases"/>
    <property type="match status" value="2"/>
</dbReference>
<evidence type="ECO:0000259" key="1">
    <source>
        <dbReference type="Pfam" id="PF08378"/>
    </source>
</evidence>
<feature type="domain" description="UvrD-like helicase C-terminal" evidence="2">
    <location>
        <begin position="512"/>
        <end position="554"/>
    </location>
</feature>
<dbReference type="AlphaFoldDB" id="A0A0W8FSP7"/>
<protein>
    <submittedName>
        <fullName evidence="3">Nerd domain-containing family protein</fullName>
    </submittedName>
</protein>
<dbReference type="Pfam" id="PF13538">
    <property type="entry name" value="UvrD_C_2"/>
    <property type="match status" value="1"/>
</dbReference>
<dbReference type="InterPro" id="IPR027417">
    <property type="entry name" value="P-loop_NTPase"/>
</dbReference>